<dbReference type="PROSITE" id="PS51257">
    <property type="entry name" value="PROKAR_LIPOPROTEIN"/>
    <property type="match status" value="1"/>
</dbReference>
<gene>
    <name evidence="4" type="ORF">DQQ01_06230</name>
</gene>
<dbReference type="Gene3D" id="3.40.190.10">
    <property type="entry name" value="Periplasmic binding protein-like II"/>
    <property type="match status" value="3"/>
</dbReference>
<dbReference type="SUPFAM" id="SSF53850">
    <property type="entry name" value="Periplasmic binding protein-like II"/>
    <property type="match status" value="2"/>
</dbReference>
<evidence type="ECO:0000313" key="4">
    <source>
        <dbReference type="EMBL" id="AWY97811.1"/>
    </source>
</evidence>
<feature type="signal peptide" evidence="2">
    <location>
        <begin position="1"/>
        <end position="18"/>
    </location>
</feature>
<dbReference type="InterPro" id="IPR001638">
    <property type="entry name" value="Solute-binding_3/MltF_N"/>
</dbReference>
<dbReference type="PANTHER" id="PTHR35936:SF17">
    <property type="entry name" value="ARGININE-BINDING EXTRACELLULAR PROTEIN ARTP"/>
    <property type="match status" value="1"/>
</dbReference>
<feature type="chain" id="PRO_5038472833" evidence="2">
    <location>
        <begin position="19"/>
        <end position="263"/>
    </location>
</feature>
<organism evidence="4 5">
    <name type="scientific">Blautia argi</name>
    <dbReference type="NCBI Taxonomy" id="1912897"/>
    <lineage>
        <taxon>Bacteria</taxon>
        <taxon>Bacillati</taxon>
        <taxon>Bacillota</taxon>
        <taxon>Clostridia</taxon>
        <taxon>Lachnospirales</taxon>
        <taxon>Lachnospiraceae</taxon>
        <taxon>Blautia</taxon>
    </lineage>
</organism>
<feature type="domain" description="Solute-binding protein family 3/N-terminal" evidence="3">
    <location>
        <begin position="4"/>
        <end position="153"/>
    </location>
</feature>
<dbReference type="Pfam" id="PF00497">
    <property type="entry name" value="SBP_bac_3"/>
    <property type="match status" value="2"/>
</dbReference>
<dbReference type="EMBL" id="CP030280">
    <property type="protein sequence ID" value="AWY97811.1"/>
    <property type="molecule type" value="Genomic_DNA"/>
</dbReference>
<dbReference type="KEGG" id="blau:DQQ01_06230"/>
<evidence type="ECO:0000259" key="3">
    <source>
        <dbReference type="SMART" id="SM00062"/>
    </source>
</evidence>
<evidence type="ECO:0000256" key="2">
    <source>
        <dbReference type="SAM" id="SignalP"/>
    </source>
</evidence>
<evidence type="ECO:0000256" key="1">
    <source>
        <dbReference type="ARBA" id="ARBA00022729"/>
    </source>
</evidence>
<dbReference type="AlphaFoldDB" id="A0A2Z4U9T1"/>
<dbReference type="SMART" id="SM00062">
    <property type="entry name" value="PBPb"/>
    <property type="match status" value="1"/>
</dbReference>
<dbReference type="PANTHER" id="PTHR35936">
    <property type="entry name" value="MEMBRANE-BOUND LYTIC MUREIN TRANSGLYCOSYLASE F"/>
    <property type="match status" value="1"/>
</dbReference>
<proteinExistence type="predicted"/>
<dbReference type="Proteomes" id="UP000250003">
    <property type="component" value="Chromosome"/>
</dbReference>
<reference evidence="5" key="1">
    <citation type="submission" date="2018-06" db="EMBL/GenBank/DDBJ databases">
        <title>Description of Blautia argi sp. nov., a new anaerobic isolated from dog feces.</title>
        <authorList>
            <person name="Chang Y.-H."/>
            <person name="Paek J."/>
            <person name="Shin Y."/>
        </authorList>
    </citation>
    <scope>NUCLEOTIDE SEQUENCE [LARGE SCALE GENOMIC DNA]</scope>
    <source>
        <strain evidence="5">KCTC 15426</strain>
    </source>
</reference>
<dbReference type="RefSeq" id="WP_111919310.1">
    <property type="nucleotide sequence ID" value="NZ_CAUWHR010000001.1"/>
</dbReference>
<protein>
    <submittedName>
        <fullName evidence="4">Amino acid ABC transporter substrate-binding protein</fullName>
    </submittedName>
</protein>
<accession>A0A2Z4U9T1</accession>
<evidence type="ECO:0000313" key="5">
    <source>
        <dbReference type="Proteomes" id="UP000250003"/>
    </source>
</evidence>
<keyword evidence="1 2" id="KW-0732">Signal</keyword>
<keyword evidence="5" id="KW-1185">Reference proteome</keyword>
<name>A0A2Z4U9T1_9FIRM</name>
<sequence>MKKKILVMALMASVLAAAGCGEKKAAEPVEISSKEDLADLKIGVQIGTTGDSQASEAVKEDKQVNRFNKGADAIQALKNGKIDCVVIDSLPAEKFVEANDDLKIVDGIFDKEEYAICLKKGNTELKEEMNQALKELKEDGTLDQIQSNYIGDEIGKHPYESPEDADHSKGTLTMATNAEFEPWEYKEGDEVVGIDADIAKAVCDKMGYELKIEDMAFEMILATVDTGKADFGAAGMTVNAEREKSVDFTDTYAEATQVVIVKK</sequence>
<dbReference type="OrthoDB" id="9774451at2"/>